<keyword evidence="1" id="KW-0732">Signal</keyword>
<keyword evidence="4" id="KW-1185">Reference proteome</keyword>
<evidence type="ECO:0000259" key="2">
    <source>
        <dbReference type="PROSITE" id="PS52045"/>
    </source>
</evidence>
<feature type="signal peptide" evidence="1">
    <location>
        <begin position="1"/>
        <end position="20"/>
    </location>
</feature>
<proteinExistence type="predicted"/>
<feature type="chain" id="PRO_5042569120" description="Neprosin PEP catalytic domain-containing protein" evidence="1">
    <location>
        <begin position="21"/>
        <end position="391"/>
    </location>
</feature>
<evidence type="ECO:0000256" key="1">
    <source>
        <dbReference type="SAM" id="SignalP"/>
    </source>
</evidence>
<accession>A0AAJ0FNZ0</accession>
<feature type="domain" description="Neprosin PEP catalytic" evidence="2">
    <location>
        <begin position="121"/>
        <end position="388"/>
    </location>
</feature>
<organism evidence="3 4">
    <name type="scientific">Conoideocrella luteorostrata</name>
    <dbReference type="NCBI Taxonomy" id="1105319"/>
    <lineage>
        <taxon>Eukaryota</taxon>
        <taxon>Fungi</taxon>
        <taxon>Dikarya</taxon>
        <taxon>Ascomycota</taxon>
        <taxon>Pezizomycotina</taxon>
        <taxon>Sordariomycetes</taxon>
        <taxon>Hypocreomycetidae</taxon>
        <taxon>Hypocreales</taxon>
        <taxon>Clavicipitaceae</taxon>
        <taxon>Conoideocrella</taxon>
    </lineage>
</organism>
<dbReference type="InterPro" id="IPR053168">
    <property type="entry name" value="Glutamic_endopeptidase"/>
</dbReference>
<evidence type="ECO:0000313" key="4">
    <source>
        <dbReference type="Proteomes" id="UP001251528"/>
    </source>
</evidence>
<dbReference type="PANTHER" id="PTHR31589">
    <property type="entry name" value="PROTEIN, PUTATIVE (DUF239)-RELATED-RELATED"/>
    <property type="match status" value="1"/>
</dbReference>
<dbReference type="Pfam" id="PF03080">
    <property type="entry name" value="Neprosin"/>
    <property type="match status" value="1"/>
</dbReference>
<dbReference type="Proteomes" id="UP001251528">
    <property type="component" value="Unassembled WGS sequence"/>
</dbReference>
<dbReference type="AlphaFoldDB" id="A0AAJ0FNZ0"/>
<dbReference type="EMBL" id="JASWJB010000344">
    <property type="protein sequence ID" value="KAK2591342.1"/>
    <property type="molecule type" value="Genomic_DNA"/>
</dbReference>
<sequence length="391" mass="42778">MRLQLIKTAALAALVQSTSAAPASDKASFEKLPNLDVVKTTTDNGITLDWVTRESQGKVYSPPPDAPEGAKKLSQAQHMNVLPQFTGPDGTVPIARLSNDVAPKQLPPFPNEDNNSTEGIEARAIAGTHWYAASWQQSRNHGGRAFMTIHKPFLEREKDFSLLQIAVAHDKADQPNNGAKKSQTVEAGWTHYPVLHKGGPILFTFFTTNGYNGMRDYVGGYNTAVKGWFQHDSAIHPGMPLSRFSVDGGQQQELEIMYQLHDNCWWLYTMGKYIGCYPTSLFHPNGVNPKNTLGTVATGASLYGEVVNSGSSLTKTDMGSGHFAKDGWKHSAYMREMKWFDTNGKLQDWDGPANAANPDRYSIQTKFKSGLTNWNSHMFLGGPGAGGKVGA</sequence>
<dbReference type="PANTHER" id="PTHR31589:SF110">
    <property type="entry name" value="PROTEIN, PUTATIVE (DUF239)-RELATED"/>
    <property type="match status" value="1"/>
</dbReference>
<dbReference type="PROSITE" id="PS52045">
    <property type="entry name" value="NEPROSIN_PEP_CD"/>
    <property type="match status" value="1"/>
</dbReference>
<evidence type="ECO:0000313" key="3">
    <source>
        <dbReference type="EMBL" id="KAK2591342.1"/>
    </source>
</evidence>
<protein>
    <recommendedName>
        <fullName evidence="2">Neprosin PEP catalytic domain-containing protein</fullName>
    </recommendedName>
</protein>
<name>A0AAJ0FNZ0_9HYPO</name>
<gene>
    <name evidence="3" type="ORF">QQS21_010967</name>
</gene>
<dbReference type="InterPro" id="IPR004314">
    <property type="entry name" value="Neprosin"/>
</dbReference>
<comment type="caution">
    <text evidence="3">The sequence shown here is derived from an EMBL/GenBank/DDBJ whole genome shotgun (WGS) entry which is preliminary data.</text>
</comment>
<reference evidence="3" key="1">
    <citation type="submission" date="2023-06" db="EMBL/GenBank/DDBJ databases">
        <title>Conoideocrella luteorostrata (Hypocreales: Clavicipitaceae), a potential biocontrol fungus for elongate hemlock scale in United States Christmas tree production areas.</title>
        <authorList>
            <person name="Barrett H."/>
            <person name="Lovett B."/>
            <person name="Macias A.M."/>
            <person name="Stajich J.E."/>
            <person name="Kasson M.T."/>
        </authorList>
    </citation>
    <scope>NUCLEOTIDE SEQUENCE</scope>
    <source>
        <strain evidence="3">ARSEF 14590</strain>
    </source>
</reference>